<keyword evidence="2" id="KW-1185">Reference proteome</keyword>
<sequence>MVSPINRVTPLSLPLTIDPLFLSLHVSRLLSNPNRIYRDNRIVDLHEIAAGSSLEESESLRLLKSPPLLPIQLPHRSPGNLSLAPLNQIKWFG</sequence>
<dbReference type="Proteomes" id="UP001055811">
    <property type="component" value="Linkage Group LG04"/>
</dbReference>
<accession>A0ACB9DVD3</accession>
<reference evidence="2" key="1">
    <citation type="journal article" date="2022" name="Mol. Ecol. Resour.">
        <title>The genomes of chicory, endive, great burdock and yacon provide insights into Asteraceae palaeo-polyploidization history and plant inulin production.</title>
        <authorList>
            <person name="Fan W."/>
            <person name="Wang S."/>
            <person name="Wang H."/>
            <person name="Wang A."/>
            <person name="Jiang F."/>
            <person name="Liu H."/>
            <person name="Zhao H."/>
            <person name="Xu D."/>
            <person name="Zhang Y."/>
        </authorList>
    </citation>
    <scope>NUCLEOTIDE SEQUENCE [LARGE SCALE GENOMIC DNA]</scope>
    <source>
        <strain evidence="2">cv. Punajuju</strain>
    </source>
</reference>
<reference evidence="1 2" key="2">
    <citation type="journal article" date="2022" name="Mol. Ecol. Resour.">
        <title>The genomes of chicory, endive, great burdock and yacon provide insights into Asteraceae paleo-polyploidization history and plant inulin production.</title>
        <authorList>
            <person name="Fan W."/>
            <person name="Wang S."/>
            <person name="Wang H."/>
            <person name="Wang A."/>
            <person name="Jiang F."/>
            <person name="Liu H."/>
            <person name="Zhao H."/>
            <person name="Xu D."/>
            <person name="Zhang Y."/>
        </authorList>
    </citation>
    <scope>NUCLEOTIDE SEQUENCE [LARGE SCALE GENOMIC DNA]</scope>
    <source>
        <strain evidence="2">cv. Punajuju</strain>
        <tissue evidence="1">Leaves</tissue>
    </source>
</reference>
<comment type="caution">
    <text evidence="1">The sequence shown here is derived from an EMBL/GenBank/DDBJ whole genome shotgun (WGS) entry which is preliminary data.</text>
</comment>
<organism evidence="1 2">
    <name type="scientific">Cichorium intybus</name>
    <name type="common">Chicory</name>
    <dbReference type="NCBI Taxonomy" id="13427"/>
    <lineage>
        <taxon>Eukaryota</taxon>
        <taxon>Viridiplantae</taxon>
        <taxon>Streptophyta</taxon>
        <taxon>Embryophyta</taxon>
        <taxon>Tracheophyta</taxon>
        <taxon>Spermatophyta</taxon>
        <taxon>Magnoliopsida</taxon>
        <taxon>eudicotyledons</taxon>
        <taxon>Gunneridae</taxon>
        <taxon>Pentapetalae</taxon>
        <taxon>asterids</taxon>
        <taxon>campanulids</taxon>
        <taxon>Asterales</taxon>
        <taxon>Asteraceae</taxon>
        <taxon>Cichorioideae</taxon>
        <taxon>Cichorieae</taxon>
        <taxon>Cichoriinae</taxon>
        <taxon>Cichorium</taxon>
    </lineage>
</organism>
<dbReference type="EMBL" id="CM042012">
    <property type="protein sequence ID" value="KAI3750517.1"/>
    <property type="molecule type" value="Genomic_DNA"/>
</dbReference>
<protein>
    <submittedName>
        <fullName evidence="1">Uncharacterized protein</fullName>
    </submittedName>
</protein>
<proteinExistence type="predicted"/>
<evidence type="ECO:0000313" key="2">
    <source>
        <dbReference type="Proteomes" id="UP001055811"/>
    </source>
</evidence>
<evidence type="ECO:0000313" key="1">
    <source>
        <dbReference type="EMBL" id="KAI3750517.1"/>
    </source>
</evidence>
<gene>
    <name evidence="1" type="ORF">L2E82_21156</name>
</gene>
<name>A0ACB9DVD3_CICIN</name>